<dbReference type="Proteomes" id="UP000186601">
    <property type="component" value="Unassembled WGS sequence"/>
</dbReference>
<protein>
    <submittedName>
        <fullName evidence="1">Uncharacterized protein</fullName>
    </submittedName>
</protein>
<keyword evidence="2" id="KW-1185">Reference proteome</keyword>
<comment type="caution">
    <text evidence="1">The sequence shown here is derived from an EMBL/GenBank/DDBJ whole genome shotgun (WGS) entry which is preliminary data.</text>
</comment>
<proteinExistence type="predicted"/>
<reference evidence="1 2" key="1">
    <citation type="submission" date="2018-02" db="EMBL/GenBank/DDBJ databases">
        <title>Genome sequence of the basidiomycete white-rot fungus Phlebia centrifuga.</title>
        <authorList>
            <person name="Granchi Z."/>
            <person name="Peng M."/>
            <person name="de Vries R.P."/>
            <person name="Hilden K."/>
            <person name="Makela M.R."/>
            <person name="Grigoriev I."/>
            <person name="Riley R."/>
        </authorList>
    </citation>
    <scope>NUCLEOTIDE SEQUENCE [LARGE SCALE GENOMIC DNA]</scope>
    <source>
        <strain evidence="1 2">FBCC195</strain>
    </source>
</reference>
<organism evidence="1 2">
    <name type="scientific">Hermanssonia centrifuga</name>
    <dbReference type="NCBI Taxonomy" id="98765"/>
    <lineage>
        <taxon>Eukaryota</taxon>
        <taxon>Fungi</taxon>
        <taxon>Dikarya</taxon>
        <taxon>Basidiomycota</taxon>
        <taxon>Agaricomycotina</taxon>
        <taxon>Agaricomycetes</taxon>
        <taxon>Polyporales</taxon>
        <taxon>Meruliaceae</taxon>
        <taxon>Hermanssonia</taxon>
    </lineage>
</organism>
<name>A0A2R6NEL4_9APHY</name>
<dbReference type="AlphaFoldDB" id="A0A2R6NEL4"/>
<accession>A0A2R6NEL4</accession>
<evidence type="ECO:0000313" key="2">
    <source>
        <dbReference type="Proteomes" id="UP000186601"/>
    </source>
</evidence>
<evidence type="ECO:0000313" key="1">
    <source>
        <dbReference type="EMBL" id="PSR70719.1"/>
    </source>
</evidence>
<gene>
    <name evidence="1" type="ORF">PHLCEN_2v13398</name>
</gene>
<sequence>MSPGVKGWLVGTLQCQDKRPMPRPTNRKTDIKRNGRDLRAQSMERCGGWGVMRSLGCGKKDTYEQEREQVSNDVNKKNETGGDKIYVCEGQESREMSGVGGAQGTKIVHAHRNKNPDKIESWYKKTLLSVGGRIMIVAVLTCGYEWQGPVV</sequence>
<dbReference type="EMBL" id="MLYV02001333">
    <property type="protein sequence ID" value="PSR70719.1"/>
    <property type="molecule type" value="Genomic_DNA"/>
</dbReference>